<dbReference type="Proteomes" id="UP000694865">
    <property type="component" value="Unplaced"/>
</dbReference>
<protein>
    <submittedName>
        <fullName evidence="3">F-box only protein 39-like</fullName>
    </submittedName>
</protein>
<dbReference type="InterPro" id="IPR036047">
    <property type="entry name" value="F-box-like_dom_sf"/>
</dbReference>
<dbReference type="Gene3D" id="3.80.10.10">
    <property type="entry name" value="Ribonuclease Inhibitor"/>
    <property type="match status" value="1"/>
</dbReference>
<sequence length="441" mass="51057">MISEHSSSNTVNMDCQTEKQVNKSVDWDTLPFTALSKIYCLLDDQSRCQAGSVNSHWHTAYKTPQLWQKRHFKFDGTSCDDRALNYAKSVGRFMRTCTATNTMHCERYARRFQGSLTTYFNHLFKQDTQLRSFSFTELKLDRYFKDIATQAKLTKSMVRFFKTQHSLISFDMSSSWMSESHGYSVLDAVAKRSNKTMRNVNLEDVFGSHMAIYRSADFIRAMVRFTNLEEVKMNYNCVSNDLLLAMGVSNANCWKTLYIKCRKDEPYTQVIRPSTWIVLQQYCPQLSVTMCLDGVYNYDTVKRILNPAIPLKHLEITGSNPEDTFKPDDTLRHLATSFGNTLKSVLIEVQASSFPVERGLLNLVSDCKQLLRLEIKAGIVNLSVMEEVMAMVKDRLQRRDPQRPLGLFKLTVDNMPLTYYQEMAAIFRRHSCTGFQLQYRF</sequence>
<reference evidence="3" key="1">
    <citation type="submission" date="2025-08" db="UniProtKB">
        <authorList>
            <consortium name="RefSeq"/>
        </authorList>
    </citation>
    <scope>IDENTIFICATION</scope>
    <source>
        <tissue evidence="3">Testes</tissue>
    </source>
</reference>
<keyword evidence="2" id="KW-1185">Reference proteome</keyword>
<proteinExistence type="predicted"/>
<feature type="domain" description="F-box" evidence="1">
    <location>
        <begin position="27"/>
        <end position="72"/>
    </location>
</feature>
<evidence type="ECO:0000259" key="1">
    <source>
        <dbReference type="Pfam" id="PF12937"/>
    </source>
</evidence>
<gene>
    <name evidence="3" type="primary">LOC102806072</name>
</gene>
<evidence type="ECO:0000313" key="3">
    <source>
        <dbReference type="RefSeq" id="XP_006812931.1"/>
    </source>
</evidence>
<organism evidence="2 3">
    <name type="scientific">Saccoglossus kowalevskii</name>
    <name type="common">Acorn worm</name>
    <dbReference type="NCBI Taxonomy" id="10224"/>
    <lineage>
        <taxon>Eukaryota</taxon>
        <taxon>Metazoa</taxon>
        <taxon>Hemichordata</taxon>
        <taxon>Enteropneusta</taxon>
        <taxon>Harrimaniidae</taxon>
        <taxon>Saccoglossus</taxon>
    </lineage>
</organism>
<accession>A0ABM0LYU0</accession>
<dbReference type="InterPro" id="IPR001810">
    <property type="entry name" value="F-box_dom"/>
</dbReference>
<dbReference type="GeneID" id="102806072"/>
<evidence type="ECO:0000313" key="2">
    <source>
        <dbReference type="Proteomes" id="UP000694865"/>
    </source>
</evidence>
<dbReference type="RefSeq" id="XP_006812931.1">
    <property type="nucleotide sequence ID" value="XM_006812868.1"/>
</dbReference>
<dbReference type="InterPro" id="IPR032675">
    <property type="entry name" value="LRR_dom_sf"/>
</dbReference>
<dbReference type="SUPFAM" id="SSF81383">
    <property type="entry name" value="F-box domain"/>
    <property type="match status" value="1"/>
</dbReference>
<name>A0ABM0LYU0_SACKO</name>
<dbReference type="Pfam" id="PF12937">
    <property type="entry name" value="F-box-like"/>
    <property type="match status" value="1"/>
</dbReference>
<dbReference type="Gene3D" id="1.20.1280.50">
    <property type="match status" value="1"/>
</dbReference>